<dbReference type="AlphaFoldDB" id="A0A5C8UM18"/>
<feature type="transmembrane region" description="Helical" evidence="9">
    <location>
        <begin position="265"/>
        <end position="283"/>
    </location>
</feature>
<keyword evidence="3 9" id="KW-0813">Transport</keyword>
<comment type="caution">
    <text evidence="11">The sequence shown here is derived from an EMBL/GenBank/DDBJ whole genome shotgun (WGS) entry which is preliminary data.</text>
</comment>
<keyword evidence="7 9" id="KW-1133">Transmembrane helix</keyword>
<evidence type="ECO:0000256" key="1">
    <source>
        <dbReference type="ARBA" id="ARBA00004429"/>
    </source>
</evidence>
<dbReference type="PROSITE" id="PS51012">
    <property type="entry name" value="ABC_TM2"/>
    <property type="match status" value="1"/>
</dbReference>
<evidence type="ECO:0000256" key="8">
    <source>
        <dbReference type="ARBA" id="ARBA00023136"/>
    </source>
</evidence>
<feature type="transmembrane region" description="Helical" evidence="9">
    <location>
        <begin position="169"/>
        <end position="190"/>
    </location>
</feature>
<dbReference type="Proteomes" id="UP000321379">
    <property type="component" value="Unassembled WGS sequence"/>
</dbReference>
<dbReference type="InterPro" id="IPR013525">
    <property type="entry name" value="ABC2_TM"/>
</dbReference>
<evidence type="ECO:0000259" key="10">
    <source>
        <dbReference type="PROSITE" id="PS51012"/>
    </source>
</evidence>
<keyword evidence="5" id="KW-0997">Cell inner membrane</keyword>
<comment type="subcellular location">
    <subcellularLocation>
        <location evidence="1">Cell inner membrane</location>
        <topology evidence="1">Multi-pass membrane protein</topology>
    </subcellularLocation>
    <subcellularLocation>
        <location evidence="9">Cell membrane</location>
        <topology evidence="9">Multi-pass membrane protein</topology>
    </subcellularLocation>
</comment>
<accession>A0A5C8UM18</accession>
<feature type="transmembrane region" description="Helical" evidence="9">
    <location>
        <begin position="58"/>
        <end position="80"/>
    </location>
</feature>
<keyword evidence="12" id="KW-1185">Reference proteome</keyword>
<comment type="similarity">
    <text evidence="2 9">Belongs to the ABC-2 integral membrane protein family.</text>
</comment>
<evidence type="ECO:0000256" key="7">
    <source>
        <dbReference type="ARBA" id="ARBA00022989"/>
    </source>
</evidence>
<sequence length="298" mass="32663">MSSREREAALAAAPWQDAGATGSLFRGTATSISDIWRRRELLSMLTRRELKSRYKDSALGFLWSLARPLTQLLIYYVVVGQFLHAARGIDNFAVYIFSGLTIYTLFSEIIQTGTGSIIANSGLVKKVYLPREIFPLATIGSALFNFFIQFLILVVAALVIGTLSFGTHLLFAVGALGIVLIYGAALALILSAVNVFLRDVQYIVEVVLLLLMWGSPIVYSLKAVSGFFPNWLLQIYIDNPVTLAVLGFQDAFWSPTGEGGSPSDLPLRMLLIGLLGLVLLFGAQRLFTRLSGNFAQEL</sequence>
<dbReference type="GO" id="GO:0015920">
    <property type="term" value="P:lipopolysaccharide transport"/>
    <property type="evidence" value="ECO:0007669"/>
    <property type="project" value="TreeGrafter"/>
</dbReference>
<dbReference type="GO" id="GO:0005886">
    <property type="term" value="C:plasma membrane"/>
    <property type="evidence" value="ECO:0007669"/>
    <property type="project" value="UniProtKB-SubCell"/>
</dbReference>
<name>A0A5C8UM18_9MICO</name>
<dbReference type="PANTHER" id="PTHR30413:SF8">
    <property type="entry name" value="TRANSPORT PERMEASE PROTEIN"/>
    <property type="match status" value="1"/>
</dbReference>
<dbReference type="PANTHER" id="PTHR30413">
    <property type="entry name" value="INNER MEMBRANE TRANSPORT PERMEASE"/>
    <property type="match status" value="1"/>
</dbReference>
<protein>
    <recommendedName>
        <fullName evidence="9">Transport permease protein</fullName>
    </recommendedName>
</protein>
<dbReference type="Pfam" id="PF01061">
    <property type="entry name" value="ABC2_membrane"/>
    <property type="match status" value="1"/>
</dbReference>
<dbReference type="GO" id="GO:0140359">
    <property type="term" value="F:ABC-type transporter activity"/>
    <property type="evidence" value="ECO:0007669"/>
    <property type="project" value="InterPro"/>
</dbReference>
<feature type="domain" description="ABC transmembrane type-2" evidence="10">
    <location>
        <begin position="59"/>
        <end position="290"/>
    </location>
</feature>
<evidence type="ECO:0000256" key="6">
    <source>
        <dbReference type="ARBA" id="ARBA00022692"/>
    </source>
</evidence>
<feature type="transmembrane region" description="Helical" evidence="9">
    <location>
        <begin position="92"/>
        <end position="112"/>
    </location>
</feature>
<evidence type="ECO:0000256" key="5">
    <source>
        <dbReference type="ARBA" id="ARBA00022519"/>
    </source>
</evidence>
<evidence type="ECO:0000256" key="3">
    <source>
        <dbReference type="ARBA" id="ARBA00022448"/>
    </source>
</evidence>
<evidence type="ECO:0000313" key="11">
    <source>
        <dbReference type="EMBL" id="TXN28392.1"/>
    </source>
</evidence>
<evidence type="ECO:0000256" key="2">
    <source>
        <dbReference type="ARBA" id="ARBA00007783"/>
    </source>
</evidence>
<evidence type="ECO:0000256" key="9">
    <source>
        <dbReference type="RuleBase" id="RU361157"/>
    </source>
</evidence>
<evidence type="ECO:0000256" key="4">
    <source>
        <dbReference type="ARBA" id="ARBA00022475"/>
    </source>
</evidence>
<feature type="transmembrane region" description="Helical" evidence="9">
    <location>
        <begin position="202"/>
        <end position="221"/>
    </location>
</feature>
<keyword evidence="6 9" id="KW-0812">Transmembrane</keyword>
<keyword evidence="8 9" id="KW-0472">Membrane</keyword>
<evidence type="ECO:0000313" key="12">
    <source>
        <dbReference type="Proteomes" id="UP000321379"/>
    </source>
</evidence>
<gene>
    <name evidence="11" type="ORF">FVP33_17360</name>
</gene>
<proteinExistence type="inferred from homology"/>
<reference evidence="11 12" key="1">
    <citation type="submission" date="2019-08" db="EMBL/GenBank/DDBJ databases">
        <title>Bacterial whole genome sequence for Glaciihabitans sp. CHu50b-6-2.</title>
        <authorList>
            <person name="Jin L."/>
        </authorList>
    </citation>
    <scope>NUCLEOTIDE SEQUENCE [LARGE SCALE GENOMIC DNA]</scope>
    <source>
        <strain evidence="11 12">CHu50b-6-2</strain>
    </source>
</reference>
<organism evidence="11 12">
    <name type="scientific">Lacisediminihabitans profunda</name>
    <dbReference type="NCBI Taxonomy" id="2594790"/>
    <lineage>
        <taxon>Bacteria</taxon>
        <taxon>Bacillati</taxon>
        <taxon>Actinomycetota</taxon>
        <taxon>Actinomycetes</taxon>
        <taxon>Micrococcales</taxon>
        <taxon>Microbacteriaceae</taxon>
        <taxon>Lacisediminihabitans</taxon>
    </lineage>
</organism>
<keyword evidence="4 9" id="KW-1003">Cell membrane</keyword>
<dbReference type="InterPro" id="IPR047817">
    <property type="entry name" value="ABC2_TM_bact-type"/>
</dbReference>
<dbReference type="EMBL" id="VRMG01000015">
    <property type="protein sequence ID" value="TXN28392.1"/>
    <property type="molecule type" value="Genomic_DNA"/>
</dbReference>
<feature type="transmembrane region" description="Helical" evidence="9">
    <location>
        <begin position="133"/>
        <end position="163"/>
    </location>
</feature>